<name>A0A5A7RIY2_STRAF</name>
<protein>
    <submittedName>
        <fullName evidence="2">Maturase-like protein</fullName>
    </submittedName>
</protein>
<dbReference type="GO" id="GO:0006315">
    <property type="term" value="P:homing of group II introns"/>
    <property type="evidence" value="ECO:0007669"/>
    <property type="project" value="TreeGrafter"/>
</dbReference>
<dbReference type="InterPro" id="IPR024937">
    <property type="entry name" value="Domain_X"/>
</dbReference>
<dbReference type="OrthoDB" id="658143at2759"/>
<sequence>MRYARFKTLLSPLVRKPKPAAIVAVVPLLPVRFSTLRHPHPGPNPDLQSLVLSHYRAGKFHSLLQNVVASPSVLLTACHNLRRPVKTPTPSDLTLDSVLARFFSLHDISLQLSNNCLDVESSCVRFSTEDPKCEPLVLPDLKLKVVLEAIRIVLETIYDDRFATFSYGGRAIMGRHTAVRYLKNSIENPSWWFTVKFDKGLFGPEHVDKLCVMLGKKIEDNALIDLIRKLFECKVLTIDLGGLCLGRGLPQECYLSSILINVSFNSFDQKIQELRLNVNNSNPKFKESELAPDGLGPRPVSYKPLKIYAVRYLNEILIVTSGSKMMTFDLKNHVVDFLTRDLGLNVDRSKTVIHSAVSEKIDFLGMDLQAVAPSIIRPRKTEKAIRAHKKYLRQKEVRLLELKNKRERNRKKLGMKLLSHVHKKLRRGNNFELDFQIENEVREIFATWGHEVVRGFLSSVDERWEWHRRLSGGDFLSLARIRDQLPRDLVEAYDNFQTQIDKHLKPVKAKKKLDETLRKKEQEEEENYSRKTVDDLTRRLVKVEAPLDLLKKAVKLVGITNKMGRPRPLSLITVLEDVDIVKWYAGIGKRWLDFYRCCHNFRKVKIIVSYHLRFSCLLTLAEKHEATKQETMRHFTKDLIVLDAIGDERAYFPSEKEIKMMGEGNLADPIPVDGCLTMVLTRLESNEPWACCAAHFCECRDDTVVVYRIHLLQKYLNLDTSDEGEWVARMGAVHDSMHGKCLPLCSEHVSELYMGRLTLRDVDSAGFLEVD</sequence>
<dbReference type="AlphaFoldDB" id="A0A5A7RIY2"/>
<dbReference type="GO" id="GO:0003964">
    <property type="term" value="F:RNA-directed DNA polymerase activity"/>
    <property type="evidence" value="ECO:0007669"/>
    <property type="project" value="TreeGrafter"/>
</dbReference>
<dbReference type="Pfam" id="PF01348">
    <property type="entry name" value="Intron_maturas2"/>
    <property type="match status" value="1"/>
</dbReference>
<dbReference type="GO" id="GO:0005739">
    <property type="term" value="C:mitochondrion"/>
    <property type="evidence" value="ECO:0007669"/>
    <property type="project" value="TreeGrafter"/>
</dbReference>
<evidence type="ECO:0000313" key="3">
    <source>
        <dbReference type="Proteomes" id="UP000325081"/>
    </source>
</evidence>
<accession>A0A5A7RIY2</accession>
<evidence type="ECO:0000259" key="1">
    <source>
        <dbReference type="Pfam" id="PF01348"/>
    </source>
</evidence>
<proteinExistence type="predicted"/>
<organism evidence="2 3">
    <name type="scientific">Striga asiatica</name>
    <name type="common">Asiatic witchweed</name>
    <name type="synonym">Buchnera asiatica</name>
    <dbReference type="NCBI Taxonomy" id="4170"/>
    <lineage>
        <taxon>Eukaryota</taxon>
        <taxon>Viridiplantae</taxon>
        <taxon>Streptophyta</taxon>
        <taxon>Embryophyta</taxon>
        <taxon>Tracheophyta</taxon>
        <taxon>Spermatophyta</taxon>
        <taxon>Magnoliopsida</taxon>
        <taxon>eudicotyledons</taxon>
        <taxon>Gunneridae</taxon>
        <taxon>Pentapetalae</taxon>
        <taxon>asterids</taxon>
        <taxon>lamiids</taxon>
        <taxon>Lamiales</taxon>
        <taxon>Orobanchaceae</taxon>
        <taxon>Buchnereae</taxon>
        <taxon>Striga</taxon>
    </lineage>
</organism>
<evidence type="ECO:0000313" key="2">
    <source>
        <dbReference type="EMBL" id="GER57197.1"/>
    </source>
</evidence>
<dbReference type="CDD" id="cd01651">
    <property type="entry name" value="RT_G2_intron"/>
    <property type="match status" value="1"/>
</dbReference>
<gene>
    <name evidence="2" type="ORF">STAS_34987</name>
</gene>
<dbReference type="PANTHER" id="PTHR33642">
    <property type="entry name" value="COX1/OXI3 INTRON 1 PROTEIN-RELATED"/>
    <property type="match status" value="1"/>
</dbReference>
<comment type="caution">
    <text evidence="2">The sequence shown here is derived from an EMBL/GenBank/DDBJ whole genome shotgun (WGS) entry which is preliminary data.</text>
</comment>
<dbReference type="GO" id="GO:0090615">
    <property type="term" value="P:mitochondrial mRNA processing"/>
    <property type="evidence" value="ECO:0007669"/>
    <property type="project" value="TreeGrafter"/>
</dbReference>
<dbReference type="EMBL" id="BKCP01013181">
    <property type="protein sequence ID" value="GER57197.1"/>
    <property type="molecule type" value="Genomic_DNA"/>
</dbReference>
<reference evidence="3" key="1">
    <citation type="journal article" date="2019" name="Curr. Biol.">
        <title>Genome Sequence of Striga asiatica Provides Insight into the Evolution of Plant Parasitism.</title>
        <authorList>
            <person name="Yoshida S."/>
            <person name="Kim S."/>
            <person name="Wafula E.K."/>
            <person name="Tanskanen J."/>
            <person name="Kim Y.M."/>
            <person name="Honaas L."/>
            <person name="Yang Z."/>
            <person name="Spallek T."/>
            <person name="Conn C.E."/>
            <person name="Ichihashi Y."/>
            <person name="Cheong K."/>
            <person name="Cui S."/>
            <person name="Der J.P."/>
            <person name="Gundlach H."/>
            <person name="Jiao Y."/>
            <person name="Hori C."/>
            <person name="Ishida J.K."/>
            <person name="Kasahara H."/>
            <person name="Kiba T."/>
            <person name="Kim M.S."/>
            <person name="Koo N."/>
            <person name="Laohavisit A."/>
            <person name="Lee Y.H."/>
            <person name="Lumba S."/>
            <person name="McCourt P."/>
            <person name="Mortimer J.C."/>
            <person name="Mutuku J.M."/>
            <person name="Nomura T."/>
            <person name="Sasaki-Sekimoto Y."/>
            <person name="Seto Y."/>
            <person name="Wang Y."/>
            <person name="Wakatake T."/>
            <person name="Sakakibara H."/>
            <person name="Demura T."/>
            <person name="Yamaguchi S."/>
            <person name="Yoneyama K."/>
            <person name="Manabe R.I."/>
            <person name="Nelson D.C."/>
            <person name="Schulman A.H."/>
            <person name="Timko M.P."/>
            <person name="dePamphilis C.W."/>
            <person name="Choi D."/>
            <person name="Shirasu K."/>
        </authorList>
    </citation>
    <scope>NUCLEOTIDE SEQUENCE [LARGE SCALE GENOMIC DNA]</scope>
    <source>
        <strain evidence="3">cv. UVA1</strain>
    </source>
</reference>
<dbReference type="PANTHER" id="PTHR33642:SF4">
    <property type="entry name" value="COX1_OXI3 INTRON 1 PROTEIN-RELATED"/>
    <property type="match status" value="1"/>
</dbReference>
<keyword evidence="3" id="KW-1185">Reference proteome</keyword>
<feature type="domain" description="Domain X" evidence="1">
    <location>
        <begin position="545"/>
        <end position="641"/>
    </location>
</feature>
<dbReference type="Proteomes" id="UP000325081">
    <property type="component" value="Unassembled WGS sequence"/>
</dbReference>